<dbReference type="EMBL" id="LVLJ01003744">
    <property type="protein sequence ID" value="OAE19876.1"/>
    <property type="molecule type" value="Genomic_DNA"/>
</dbReference>
<keyword evidence="6" id="KW-0442">Lipid degradation</keyword>
<proteinExistence type="inferred from homology"/>
<accession>A0A176VJB8</accession>
<comment type="subcellular location">
    <subcellularLocation>
        <location evidence="1">Secreted</location>
    </subcellularLocation>
</comment>
<keyword evidence="4 7" id="KW-0732">Signal</keyword>
<organism evidence="8 9">
    <name type="scientific">Marchantia polymorpha subsp. ruderalis</name>
    <dbReference type="NCBI Taxonomy" id="1480154"/>
    <lineage>
        <taxon>Eukaryota</taxon>
        <taxon>Viridiplantae</taxon>
        <taxon>Streptophyta</taxon>
        <taxon>Embryophyta</taxon>
        <taxon>Marchantiophyta</taxon>
        <taxon>Marchantiopsida</taxon>
        <taxon>Marchantiidae</taxon>
        <taxon>Marchantiales</taxon>
        <taxon>Marchantiaceae</taxon>
        <taxon>Marchantia</taxon>
    </lineage>
</organism>
<keyword evidence="3" id="KW-0964">Secreted</keyword>
<gene>
    <name evidence="8" type="ORF">AXG93_1130s1290</name>
</gene>
<feature type="chain" id="PRO_5008051825" evidence="7">
    <location>
        <begin position="21"/>
        <end position="359"/>
    </location>
</feature>
<evidence type="ECO:0000256" key="5">
    <source>
        <dbReference type="ARBA" id="ARBA00022801"/>
    </source>
</evidence>
<evidence type="ECO:0000313" key="8">
    <source>
        <dbReference type="EMBL" id="OAE19876.1"/>
    </source>
</evidence>
<comment type="caution">
    <text evidence="8">The sequence shown here is derived from an EMBL/GenBank/DDBJ whole genome shotgun (WGS) entry which is preliminary data.</text>
</comment>
<evidence type="ECO:0000256" key="4">
    <source>
        <dbReference type="ARBA" id="ARBA00022729"/>
    </source>
</evidence>
<protein>
    <submittedName>
        <fullName evidence="8">Uncharacterized protein</fullName>
    </submittedName>
</protein>
<dbReference type="InterPro" id="IPR036514">
    <property type="entry name" value="SGNH_hydro_sf"/>
</dbReference>
<dbReference type="Gene3D" id="3.40.50.1110">
    <property type="entry name" value="SGNH hydrolase"/>
    <property type="match status" value="1"/>
</dbReference>
<reference evidence="8" key="1">
    <citation type="submission" date="2016-03" db="EMBL/GenBank/DDBJ databases">
        <title>Mechanisms controlling the formation of the plant cell surface in tip-growing cells are functionally conserved among land plants.</title>
        <authorList>
            <person name="Honkanen S."/>
            <person name="Jones V.A."/>
            <person name="Morieri G."/>
            <person name="Champion C."/>
            <person name="Hetherington A.J."/>
            <person name="Kelly S."/>
            <person name="Saint-Marcoux D."/>
            <person name="Proust H."/>
            <person name="Prescott H."/>
            <person name="Dolan L."/>
        </authorList>
    </citation>
    <scope>NUCLEOTIDE SEQUENCE [LARGE SCALE GENOMIC DNA]</scope>
    <source>
        <tissue evidence="8">Whole gametophyte</tissue>
    </source>
</reference>
<evidence type="ECO:0000313" key="9">
    <source>
        <dbReference type="Proteomes" id="UP000077202"/>
    </source>
</evidence>
<dbReference type="InterPro" id="IPR051238">
    <property type="entry name" value="GDSL_esterase/lipase"/>
</dbReference>
<dbReference type="Pfam" id="PF00657">
    <property type="entry name" value="Lipase_GDSL"/>
    <property type="match status" value="1"/>
</dbReference>
<dbReference type="Proteomes" id="UP000077202">
    <property type="component" value="Unassembled WGS sequence"/>
</dbReference>
<evidence type="ECO:0000256" key="3">
    <source>
        <dbReference type="ARBA" id="ARBA00022525"/>
    </source>
</evidence>
<evidence type="ECO:0000256" key="6">
    <source>
        <dbReference type="ARBA" id="ARBA00022963"/>
    </source>
</evidence>
<evidence type="ECO:0000256" key="7">
    <source>
        <dbReference type="SAM" id="SignalP"/>
    </source>
</evidence>
<dbReference type="CDD" id="cd01837">
    <property type="entry name" value="SGNH_plant_lipase_like"/>
    <property type="match status" value="1"/>
</dbReference>
<name>A0A176VJB8_MARPO</name>
<dbReference type="InterPro" id="IPR001087">
    <property type="entry name" value="GDSL"/>
</dbReference>
<dbReference type="GO" id="GO:0005576">
    <property type="term" value="C:extracellular region"/>
    <property type="evidence" value="ECO:0007669"/>
    <property type="project" value="UniProtKB-SubCell"/>
</dbReference>
<feature type="signal peptide" evidence="7">
    <location>
        <begin position="1"/>
        <end position="20"/>
    </location>
</feature>
<dbReference type="PANTHER" id="PTHR45650:SF81">
    <property type="match status" value="1"/>
</dbReference>
<evidence type="ECO:0000256" key="1">
    <source>
        <dbReference type="ARBA" id="ARBA00004613"/>
    </source>
</evidence>
<dbReference type="GO" id="GO:0016042">
    <property type="term" value="P:lipid catabolic process"/>
    <property type="evidence" value="ECO:0007669"/>
    <property type="project" value="UniProtKB-KW"/>
</dbReference>
<keyword evidence="9" id="KW-1185">Reference proteome</keyword>
<dbReference type="InterPro" id="IPR035669">
    <property type="entry name" value="SGNH_plant_lipase-like"/>
</dbReference>
<sequence>MARVWTVAFMIALLVHSAQSQRTSAPANFILGDSLVDPGNNNYIGTLAKSNFPPNGIDFQQGATGRFCNGRTVADVIVQLANQPFVPAYLDPKSRGTAILGGLNYASAAGGILDSTGANYIGRISLNQQLQYFQKTQQEFAQLLGPVGAQQALSKALYFFVIGSNDYINNYLLAGSQTARQYTPKQYEALLVNEFARQITALYNFGARKIAVFNVGPLGCIPSQLANQRSVDGSCIQFINDYVQGFNRALGLKLNDLATTLTGSTLVYGNSYDLVFDKVVNPQRYGLTVVNQGCCGFGRFNGQIPCITGLRPCANRAQYLFWDPFHPTDAVNVQLGREFFSGGLSSISPVNIQQLGSLP</sequence>
<dbReference type="PANTHER" id="PTHR45650">
    <property type="entry name" value="GDSL-LIKE LIPASE/ACYLHYDROLASE-RELATED"/>
    <property type="match status" value="1"/>
</dbReference>
<dbReference type="GO" id="GO:0016788">
    <property type="term" value="F:hydrolase activity, acting on ester bonds"/>
    <property type="evidence" value="ECO:0007669"/>
    <property type="project" value="InterPro"/>
</dbReference>
<keyword evidence="6" id="KW-0443">Lipid metabolism</keyword>
<evidence type="ECO:0000256" key="2">
    <source>
        <dbReference type="ARBA" id="ARBA00008668"/>
    </source>
</evidence>
<dbReference type="AlphaFoldDB" id="A0A176VJB8"/>
<keyword evidence="5" id="KW-0378">Hydrolase</keyword>
<comment type="similarity">
    <text evidence="2">Belongs to the 'GDSL' lipolytic enzyme family.</text>
</comment>